<feature type="signal peptide" evidence="1">
    <location>
        <begin position="1"/>
        <end position="35"/>
    </location>
</feature>
<dbReference type="AlphaFoldDB" id="A0A927Q279"/>
<name>A0A927Q279_9ACTN</name>
<sequence>MRNSIRRLVAVHTAGATVLAGAVALAGGTAAPALAGTVTDYGFSARAFGSVANFEEAGVSSQRTAYSFLGCTRETGVTKTETVAETGGSLGAALHVAGVENRTRTLRNPRTGRVGSRATSRVSEVVLGDPDGVNITIRALRTRADAWAMPNGTLHASSRFASAGIGSATDTDLDEVLNGVGATLQDLLDEVAAAPGGVLEVPSLGEIALGNDKNRVFARSAKAGAVALRVTLFGEDLAKGGGDDIETKIGRARAFVYRNLPAGVMRGTAWPVDAKLVGEVLNVGRVVPLQLPCNGTRGNVRQASVADVDLGNAGVVQVDAPTSRVFGIQREDGRARAWTEGRLASLNVGGEDGLTIRGVVGRANVTQDRRGRITRRSMTGTTIGSVTVGGEEQSVPGPGEAETFATPDGQVTIEPYLREGGKRGLRVTALRVTIVDDSPGDTVINLGVARAYLKRT</sequence>
<protein>
    <submittedName>
        <fullName evidence="2">Uncharacterized protein</fullName>
    </submittedName>
</protein>
<gene>
    <name evidence="2" type="ORF">IE331_10845</name>
</gene>
<keyword evidence="3" id="KW-1185">Reference proteome</keyword>
<comment type="caution">
    <text evidence="2">The sequence shown here is derived from an EMBL/GenBank/DDBJ whole genome shotgun (WGS) entry which is preliminary data.</text>
</comment>
<evidence type="ECO:0000313" key="2">
    <source>
        <dbReference type="EMBL" id="MBD8870119.1"/>
    </source>
</evidence>
<accession>A0A927Q279</accession>
<dbReference type="NCBIfam" id="NF040603">
    <property type="entry name" value="choice_anch_P"/>
    <property type="match status" value="2"/>
</dbReference>
<dbReference type="EMBL" id="JACYXZ010000003">
    <property type="protein sequence ID" value="MBD8870119.1"/>
    <property type="molecule type" value="Genomic_DNA"/>
</dbReference>
<dbReference type="Proteomes" id="UP000616839">
    <property type="component" value="Unassembled WGS sequence"/>
</dbReference>
<keyword evidence="1" id="KW-0732">Signal</keyword>
<reference evidence="2" key="1">
    <citation type="submission" date="2020-09" db="EMBL/GenBank/DDBJ databases">
        <title>Nocardioides sp. strain MJB4 16S ribosomal RNA gene Genome sequencing and assembly.</title>
        <authorList>
            <person name="Kim I."/>
        </authorList>
    </citation>
    <scope>NUCLEOTIDE SEQUENCE</scope>
    <source>
        <strain evidence="2">MJB4</strain>
    </source>
</reference>
<organism evidence="2 3">
    <name type="scientific">Nocardioides donggukensis</name>
    <dbReference type="NCBI Taxonomy" id="2774019"/>
    <lineage>
        <taxon>Bacteria</taxon>
        <taxon>Bacillati</taxon>
        <taxon>Actinomycetota</taxon>
        <taxon>Actinomycetes</taxon>
        <taxon>Propionibacteriales</taxon>
        <taxon>Nocardioidaceae</taxon>
        <taxon>Nocardioides</taxon>
    </lineage>
</organism>
<evidence type="ECO:0000256" key="1">
    <source>
        <dbReference type="SAM" id="SignalP"/>
    </source>
</evidence>
<feature type="chain" id="PRO_5037849839" evidence="1">
    <location>
        <begin position="36"/>
        <end position="456"/>
    </location>
</feature>
<proteinExistence type="predicted"/>
<dbReference type="RefSeq" id="WP_192143452.1">
    <property type="nucleotide sequence ID" value="NZ_JACYXZ010000003.1"/>
</dbReference>
<evidence type="ECO:0000313" key="3">
    <source>
        <dbReference type="Proteomes" id="UP000616839"/>
    </source>
</evidence>